<proteinExistence type="inferred from homology"/>
<protein>
    <submittedName>
        <fullName evidence="9">NCS1 nucleoside transporter family</fullName>
    </submittedName>
</protein>
<dbReference type="Gene3D" id="1.10.4160.10">
    <property type="entry name" value="Hydantoin permease"/>
    <property type="match status" value="1"/>
</dbReference>
<accession>A0A1T4Y9A4</accession>
<dbReference type="InterPro" id="IPR030191">
    <property type="entry name" value="CodB"/>
</dbReference>
<dbReference type="Proteomes" id="UP000190042">
    <property type="component" value="Unassembled WGS sequence"/>
</dbReference>
<comment type="subcellular location">
    <subcellularLocation>
        <location evidence="1">Membrane</location>
        <topology evidence="1">Multi-pass membrane protein</topology>
    </subcellularLocation>
</comment>
<gene>
    <name evidence="9" type="ORF">SAMN04244570_2000</name>
</gene>
<evidence type="ECO:0000256" key="4">
    <source>
        <dbReference type="ARBA" id="ARBA00022692"/>
    </source>
</evidence>
<dbReference type="AlphaFoldDB" id="A0A1T4Y9A4"/>
<name>A0A1T4Y9A4_9BACL</name>
<dbReference type="EMBL" id="FUYJ01000003">
    <property type="protein sequence ID" value="SKA98088.1"/>
    <property type="molecule type" value="Genomic_DNA"/>
</dbReference>
<keyword evidence="10" id="KW-1185">Reference proteome</keyword>
<keyword evidence="3 7" id="KW-0813">Transport</keyword>
<feature type="transmembrane region" description="Helical" evidence="8">
    <location>
        <begin position="315"/>
        <end position="343"/>
    </location>
</feature>
<dbReference type="GO" id="GO:0015209">
    <property type="term" value="F:cytosine transmembrane transporter activity"/>
    <property type="evidence" value="ECO:0007669"/>
    <property type="project" value="InterPro"/>
</dbReference>
<evidence type="ECO:0000313" key="9">
    <source>
        <dbReference type="EMBL" id="SKA98088.1"/>
    </source>
</evidence>
<feature type="transmembrane region" description="Helical" evidence="8">
    <location>
        <begin position="66"/>
        <end position="86"/>
    </location>
</feature>
<feature type="transmembrane region" description="Helical" evidence="8">
    <location>
        <begin position="355"/>
        <end position="377"/>
    </location>
</feature>
<feature type="transmembrane region" description="Helical" evidence="8">
    <location>
        <begin position="383"/>
        <end position="404"/>
    </location>
</feature>
<feature type="transmembrane region" description="Helical" evidence="8">
    <location>
        <begin position="239"/>
        <end position="257"/>
    </location>
</feature>
<dbReference type="PANTHER" id="PTHR30569:SF0">
    <property type="entry name" value="CYTOSINE PERMEASE"/>
    <property type="match status" value="1"/>
</dbReference>
<dbReference type="InterPro" id="IPR026030">
    <property type="entry name" value="Pur-cyt_permease_Fcy2/21/22"/>
</dbReference>
<dbReference type="PIRSF" id="PIRSF002744">
    <property type="entry name" value="Pur-cyt_permease"/>
    <property type="match status" value="1"/>
</dbReference>
<feature type="transmembrane region" description="Helical" evidence="8">
    <location>
        <begin position="124"/>
        <end position="150"/>
    </location>
</feature>
<feature type="transmembrane region" description="Helical" evidence="8">
    <location>
        <begin position="458"/>
        <end position="475"/>
    </location>
</feature>
<evidence type="ECO:0000256" key="3">
    <source>
        <dbReference type="ARBA" id="ARBA00022448"/>
    </source>
</evidence>
<keyword evidence="4 8" id="KW-0812">Transmembrane</keyword>
<evidence type="ECO:0000256" key="2">
    <source>
        <dbReference type="ARBA" id="ARBA00008974"/>
    </source>
</evidence>
<feature type="transmembrane region" description="Helical" evidence="8">
    <location>
        <begin position="92"/>
        <end position="112"/>
    </location>
</feature>
<feature type="transmembrane region" description="Helical" evidence="8">
    <location>
        <begin position="170"/>
        <end position="188"/>
    </location>
</feature>
<evidence type="ECO:0000256" key="8">
    <source>
        <dbReference type="SAM" id="Phobius"/>
    </source>
</evidence>
<feature type="transmembrane region" description="Helical" evidence="8">
    <location>
        <begin position="269"/>
        <end position="295"/>
    </location>
</feature>
<comment type="similarity">
    <text evidence="2 7">Belongs to the purine-cytosine permease (2.A.39) family.</text>
</comment>
<evidence type="ECO:0000256" key="6">
    <source>
        <dbReference type="ARBA" id="ARBA00023136"/>
    </source>
</evidence>
<reference evidence="10" key="1">
    <citation type="submission" date="2017-02" db="EMBL/GenBank/DDBJ databases">
        <authorList>
            <person name="Varghese N."/>
            <person name="Submissions S."/>
        </authorList>
    </citation>
    <scope>NUCLEOTIDE SEQUENCE [LARGE SCALE GENOMIC DNA]</scope>
    <source>
        <strain evidence="10">DSM 23966</strain>
    </source>
</reference>
<dbReference type="RefSeq" id="WP_009766377.1">
    <property type="nucleotide sequence ID" value="NZ_FUYJ01000003.1"/>
</dbReference>
<dbReference type="GO" id="GO:0005886">
    <property type="term" value="C:plasma membrane"/>
    <property type="evidence" value="ECO:0007669"/>
    <property type="project" value="TreeGrafter"/>
</dbReference>
<feature type="transmembrane region" description="Helical" evidence="8">
    <location>
        <begin position="200"/>
        <end position="219"/>
    </location>
</feature>
<keyword evidence="6 7" id="KW-0472">Membrane</keyword>
<sequence length="483" mass="51680">MKSIEKVEAEVGVTIEVDAKTPLNNQLDATTEEHYATEEVPMSQRNIGFFDMVAIWVGANSNNASWYVGGTVAGMAFAGAIGVTLISNPIAYLILALVGYMGFKVGTSTMALTRPAFGIKGSLLPTVLNTIVFLGWAVVNTFIAVISMSFILKDLFGWAAYGEPGSKGPMILGIVFMSLLNLLAVSLGRNSIKIVERIGIVLVLILGVWITVVVLNTHPLSAILDWKAPPESVVPVGKAVDIMAAFSLAWVLGIAEFTRYTRTARTATVAPLVGAYVSLLWFAFIGIIATIGAALSTGVYNPDNSDPSSIVTNLGLGSFALILIVVACVTTNVVNLMAAGISITNVTKKVKPLHSIWMVTVLAGFLMLVPLYLASFLDTFMGFLDYIGMVLSALLGILVADYFIVKKRSYDVREFEKVGGAYWFYKGVNLKAVAVWALGVVFFLSVSNSGLLNNSVGAVYPTILFTAVLYSLISLKGKQPKLT</sequence>
<dbReference type="PANTHER" id="PTHR30569">
    <property type="entry name" value="CYTOSINE TRANSPORTER CODB"/>
    <property type="match status" value="1"/>
</dbReference>
<keyword evidence="5 8" id="KW-1133">Transmembrane helix</keyword>
<dbReference type="InterPro" id="IPR001248">
    <property type="entry name" value="Pur-cyt_permease"/>
</dbReference>
<feature type="transmembrane region" description="Helical" evidence="8">
    <location>
        <begin position="424"/>
        <end position="446"/>
    </location>
</feature>
<evidence type="ECO:0000313" key="10">
    <source>
        <dbReference type="Proteomes" id="UP000190042"/>
    </source>
</evidence>
<evidence type="ECO:0000256" key="7">
    <source>
        <dbReference type="PIRNR" id="PIRNR002744"/>
    </source>
</evidence>
<evidence type="ECO:0000256" key="1">
    <source>
        <dbReference type="ARBA" id="ARBA00004141"/>
    </source>
</evidence>
<organism evidence="9 10">
    <name type="scientific">Sporosarcina newyorkensis</name>
    <dbReference type="NCBI Taxonomy" id="759851"/>
    <lineage>
        <taxon>Bacteria</taxon>
        <taxon>Bacillati</taxon>
        <taxon>Bacillota</taxon>
        <taxon>Bacilli</taxon>
        <taxon>Bacillales</taxon>
        <taxon>Caryophanaceae</taxon>
        <taxon>Sporosarcina</taxon>
    </lineage>
</organism>
<dbReference type="Pfam" id="PF02133">
    <property type="entry name" value="Transp_cyt_pur"/>
    <property type="match status" value="1"/>
</dbReference>
<evidence type="ECO:0000256" key="5">
    <source>
        <dbReference type="ARBA" id="ARBA00022989"/>
    </source>
</evidence>